<dbReference type="GO" id="GO:0061630">
    <property type="term" value="F:ubiquitin protein ligase activity"/>
    <property type="evidence" value="ECO:0007669"/>
    <property type="project" value="UniProtKB-UniRule"/>
</dbReference>
<evidence type="ECO:0000256" key="1">
    <source>
        <dbReference type="ARBA" id="ARBA00000900"/>
    </source>
</evidence>
<dbReference type="AlphaFoldDB" id="A0A812DI22"/>
<dbReference type="UniPathway" id="UPA00143"/>
<dbReference type="GO" id="GO:0007219">
    <property type="term" value="P:Notch signaling pathway"/>
    <property type="evidence" value="ECO:0007669"/>
    <property type="project" value="InterPro"/>
</dbReference>
<evidence type="ECO:0000256" key="5">
    <source>
        <dbReference type="RuleBase" id="RU367105"/>
    </source>
</evidence>
<dbReference type="InterPro" id="IPR039399">
    <property type="entry name" value="Deltex_C_sf"/>
</dbReference>
<dbReference type="PANTHER" id="PTHR12622">
    <property type="entry name" value="DELTEX-RELATED"/>
    <property type="match status" value="1"/>
</dbReference>
<keyword evidence="4 5" id="KW-0479">Metal-binding</keyword>
<feature type="domain" description="Deltex C-terminal" evidence="7">
    <location>
        <begin position="237"/>
        <end position="334"/>
    </location>
</feature>
<keyword evidence="5" id="KW-0963">Cytoplasm</keyword>
<keyword evidence="9" id="KW-1185">Reference proteome</keyword>
<dbReference type="Proteomes" id="UP000597762">
    <property type="component" value="Unassembled WGS sequence"/>
</dbReference>
<dbReference type="InterPro" id="IPR043472">
    <property type="entry name" value="Macro_dom-like"/>
</dbReference>
<keyword evidence="5" id="KW-0862">Zinc</keyword>
<dbReference type="Pfam" id="PF18102">
    <property type="entry name" value="DTC"/>
    <property type="match status" value="1"/>
</dbReference>
<feature type="region of interest" description="Disordered" evidence="6">
    <location>
        <begin position="108"/>
        <end position="129"/>
    </location>
</feature>
<comment type="subcellular location">
    <subcellularLocation>
        <location evidence="5">Cytoplasm</location>
    </subcellularLocation>
</comment>
<evidence type="ECO:0000313" key="9">
    <source>
        <dbReference type="Proteomes" id="UP000597762"/>
    </source>
</evidence>
<dbReference type="Gene3D" id="3.30.390.130">
    <property type="match status" value="1"/>
</dbReference>
<evidence type="ECO:0000313" key="8">
    <source>
        <dbReference type="EMBL" id="CAE1304566.1"/>
    </source>
</evidence>
<comment type="similarity">
    <text evidence="5">Belongs to the Deltex family.</text>
</comment>
<comment type="pathway">
    <text evidence="2 5">Protein modification; protein ubiquitination.</text>
</comment>
<keyword evidence="5" id="KW-0863">Zinc-finger</keyword>
<dbReference type="SUPFAM" id="SSF52949">
    <property type="entry name" value="Macro domain-like"/>
    <property type="match status" value="1"/>
</dbReference>
<evidence type="ECO:0000256" key="2">
    <source>
        <dbReference type="ARBA" id="ARBA00004906"/>
    </source>
</evidence>
<dbReference type="Gene3D" id="3.40.220.10">
    <property type="entry name" value="Leucine Aminopeptidase, subunit E, domain 1"/>
    <property type="match status" value="1"/>
</dbReference>
<evidence type="ECO:0000256" key="4">
    <source>
        <dbReference type="ARBA" id="ARBA00022723"/>
    </source>
</evidence>
<dbReference type="GO" id="GO:0008270">
    <property type="term" value="F:zinc ion binding"/>
    <property type="evidence" value="ECO:0007669"/>
    <property type="project" value="UniProtKB-KW"/>
</dbReference>
<dbReference type="EMBL" id="CAHIKZ030003838">
    <property type="protein sequence ID" value="CAE1304566.1"/>
    <property type="molecule type" value="Genomic_DNA"/>
</dbReference>
<keyword evidence="3 5" id="KW-0808">Transferase</keyword>
<evidence type="ECO:0000256" key="3">
    <source>
        <dbReference type="ARBA" id="ARBA00022679"/>
    </source>
</evidence>
<evidence type="ECO:0000259" key="7">
    <source>
        <dbReference type="Pfam" id="PF18102"/>
    </source>
</evidence>
<protein>
    <recommendedName>
        <fullName evidence="5">E3 ubiquitin-protein ligase</fullName>
        <ecNumber evidence="5">2.3.2.27</ecNumber>
    </recommendedName>
</protein>
<dbReference type="GO" id="GO:0016567">
    <property type="term" value="P:protein ubiquitination"/>
    <property type="evidence" value="ECO:0007669"/>
    <property type="project" value="UniProtKB-UniRule"/>
</dbReference>
<accession>A0A812DI22</accession>
<comment type="catalytic activity">
    <reaction evidence="1 5">
        <text>S-ubiquitinyl-[E2 ubiquitin-conjugating enzyme]-L-cysteine + [acceptor protein]-L-lysine = [E2 ubiquitin-conjugating enzyme]-L-cysteine + N(6)-ubiquitinyl-[acceptor protein]-L-lysine.</text>
        <dbReference type="EC" id="2.3.2.27"/>
    </reaction>
</comment>
<proteinExistence type="inferred from homology"/>
<dbReference type="EC" id="2.3.2.27" evidence="5"/>
<comment type="caution">
    <text evidence="8">The sequence shown here is derived from an EMBL/GenBank/DDBJ whole genome shotgun (WGS) entry which is preliminary data.</text>
</comment>
<dbReference type="InterPro" id="IPR039396">
    <property type="entry name" value="Deltex_C"/>
</dbReference>
<reference evidence="8" key="1">
    <citation type="submission" date="2021-01" db="EMBL/GenBank/DDBJ databases">
        <authorList>
            <person name="Li R."/>
            <person name="Bekaert M."/>
        </authorList>
    </citation>
    <scope>NUCLEOTIDE SEQUENCE</scope>
    <source>
        <strain evidence="8">Farmed</strain>
    </source>
</reference>
<dbReference type="GO" id="GO:0005737">
    <property type="term" value="C:cytoplasm"/>
    <property type="evidence" value="ECO:0007669"/>
    <property type="project" value="UniProtKB-SubCell"/>
</dbReference>
<sequence length="337" mass="37499">MGDSLLVKVYHADILNVNVDGIVNAANKWLAHAGGVARAIINAAGDAPTQSVALPALSSSIFGVPLDICTNAYVMEWQWKTLKTLFISQKDNSGDGKDENTMTMEKTENTIQQSKDNSANISSNGKDENTMTMEDTENTIHQSKDNSANISSDGKDENTMTMEKTENTIHQSKYNSASYGKDEDTEVKAVEKSLRCVACKKPITGVKYEKNCKHISCFNCIEKPCTICNHSSQTILGNHPPGTMSVKKNSCWFGEQISIKNVYEIEYEIPSSYQQNKPIVGCHMLAYLPVTEEGTTILKMLQLAFERYLIFRVEKNNAQVSWADIPHKTNVYKTKEM</sequence>
<gene>
    <name evidence="8" type="ORF">SPHA_57133</name>
</gene>
<evidence type="ECO:0000256" key="6">
    <source>
        <dbReference type="SAM" id="MobiDB-lite"/>
    </source>
</evidence>
<organism evidence="8 9">
    <name type="scientific">Acanthosepion pharaonis</name>
    <name type="common">Pharaoh cuttlefish</name>
    <name type="synonym">Sepia pharaonis</name>
    <dbReference type="NCBI Taxonomy" id="158019"/>
    <lineage>
        <taxon>Eukaryota</taxon>
        <taxon>Metazoa</taxon>
        <taxon>Spiralia</taxon>
        <taxon>Lophotrochozoa</taxon>
        <taxon>Mollusca</taxon>
        <taxon>Cephalopoda</taxon>
        <taxon>Coleoidea</taxon>
        <taxon>Decapodiformes</taxon>
        <taxon>Sepiida</taxon>
        <taxon>Sepiina</taxon>
        <taxon>Sepiidae</taxon>
        <taxon>Acanthosepion</taxon>
    </lineage>
</organism>
<dbReference type="SUPFAM" id="SSF57850">
    <property type="entry name" value="RING/U-box"/>
    <property type="match status" value="1"/>
</dbReference>
<dbReference type="OrthoDB" id="6133115at2759"/>
<name>A0A812DI22_ACAPH</name>
<dbReference type="InterPro" id="IPR039398">
    <property type="entry name" value="Deltex_fam"/>
</dbReference>
<feature type="compositionally biased region" description="Polar residues" evidence="6">
    <location>
        <begin position="111"/>
        <end position="124"/>
    </location>
</feature>